<accession>X6M9J2</accession>
<proteinExistence type="predicted"/>
<evidence type="ECO:0000313" key="1">
    <source>
        <dbReference type="EMBL" id="ETO09685.1"/>
    </source>
</evidence>
<keyword evidence="2" id="KW-1185">Reference proteome</keyword>
<gene>
    <name evidence="1" type="ORF">RFI_27690</name>
</gene>
<organism evidence="1 2">
    <name type="scientific">Reticulomyxa filosa</name>
    <dbReference type="NCBI Taxonomy" id="46433"/>
    <lineage>
        <taxon>Eukaryota</taxon>
        <taxon>Sar</taxon>
        <taxon>Rhizaria</taxon>
        <taxon>Retaria</taxon>
        <taxon>Foraminifera</taxon>
        <taxon>Monothalamids</taxon>
        <taxon>Reticulomyxidae</taxon>
        <taxon>Reticulomyxa</taxon>
    </lineage>
</organism>
<comment type="caution">
    <text evidence="1">The sequence shown here is derived from an EMBL/GenBank/DDBJ whole genome shotgun (WGS) entry which is preliminary data.</text>
</comment>
<sequence length="214" mass="24616">MTQKLFETLPVTWSQISSQEQGNVVKMVSQLLIRDKLFDEKNRVLLVESFRILIDSIVAISAAHRVAIWLMFDMSVRTYVLRLCGYIIEYGFEKIKPIDSSTEKEHVSYSLDLFQSIAKLLTIVTWKTKANSESNNPVSEVDRTSVQFVQQVSCFAFLFKRLLETENDHLIHWCAQIYLTEKISVLSDVLDKVVSNFLNVETAEKLLSACIKIE</sequence>
<dbReference type="AlphaFoldDB" id="X6M9J2"/>
<dbReference type="EMBL" id="ASPP01023949">
    <property type="protein sequence ID" value="ETO09685.1"/>
    <property type="molecule type" value="Genomic_DNA"/>
</dbReference>
<evidence type="ECO:0000313" key="2">
    <source>
        <dbReference type="Proteomes" id="UP000023152"/>
    </source>
</evidence>
<dbReference type="Proteomes" id="UP000023152">
    <property type="component" value="Unassembled WGS sequence"/>
</dbReference>
<protein>
    <submittedName>
        <fullName evidence="1">Uncharacterized protein</fullName>
    </submittedName>
</protein>
<name>X6M9J2_RETFI</name>
<reference evidence="1 2" key="1">
    <citation type="journal article" date="2013" name="Curr. Biol.">
        <title>The Genome of the Foraminiferan Reticulomyxa filosa.</title>
        <authorList>
            <person name="Glockner G."/>
            <person name="Hulsmann N."/>
            <person name="Schleicher M."/>
            <person name="Noegel A.A."/>
            <person name="Eichinger L."/>
            <person name="Gallinger C."/>
            <person name="Pawlowski J."/>
            <person name="Sierra R."/>
            <person name="Euteneuer U."/>
            <person name="Pillet L."/>
            <person name="Moustafa A."/>
            <person name="Platzer M."/>
            <person name="Groth M."/>
            <person name="Szafranski K."/>
            <person name="Schliwa M."/>
        </authorList>
    </citation>
    <scope>NUCLEOTIDE SEQUENCE [LARGE SCALE GENOMIC DNA]</scope>
</reference>